<keyword evidence="2" id="KW-0472">Membrane</keyword>
<keyword evidence="2" id="KW-0812">Transmembrane</keyword>
<proteinExistence type="predicted"/>
<keyword evidence="3" id="KW-1185">Reference proteome</keyword>
<feature type="compositionally biased region" description="Basic and acidic residues" evidence="1">
    <location>
        <begin position="108"/>
        <end position="121"/>
    </location>
</feature>
<feature type="region of interest" description="Disordered" evidence="1">
    <location>
        <begin position="96"/>
        <end position="181"/>
    </location>
</feature>
<evidence type="ECO:0000313" key="4">
    <source>
        <dbReference type="RefSeq" id="XP_035827960.1"/>
    </source>
</evidence>
<protein>
    <submittedName>
        <fullName evidence="4">Uncharacterized protein LOC118478453</fullName>
    </submittedName>
</protein>
<dbReference type="RefSeq" id="XP_035827960.1">
    <property type="nucleotide sequence ID" value="XM_035972067.1"/>
</dbReference>
<reference evidence="4" key="1">
    <citation type="submission" date="2025-08" db="UniProtKB">
        <authorList>
            <consortium name="RefSeq"/>
        </authorList>
    </citation>
    <scope>IDENTIFICATION</scope>
</reference>
<accession>A0ABM1VZW7</accession>
<evidence type="ECO:0000313" key="3">
    <source>
        <dbReference type="Proteomes" id="UP000694888"/>
    </source>
</evidence>
<evidence type="ECO:0000256" key="2">
    <source>
        <dbReference type="SAM" id="Phobius"/>
    </source>
</evidence>
<feature type="compositionally biased region" description="Basic and acidic residues" evidence="1">
    <location>
        <begin position="159"/>
        <end position="172"/>
    </location>
</feature>
<evidence type="ECO:0000256" key="1">
    <source>
        <dbReference type="SAM" id="MobiDB-lite"/>
    </source>
</evidence>
<feature type="transmembrane region" description="Helical" evidence="2">
    <location>
        <begin position="48"/>
        <end position="75"/>
    </location>
</feature>
<dbReference type="Proteomes" id="UP000694888">
    <property type="component" value="Unplaced"/>
</dbReference>
<sequence length="181" mass="19528">MCINITDAMLEEKKKEIEEELIVDVRTTHKTKTKLESAYDPRTSAKSIGIVGVAFLSLVFGCIVMLDLSTLYTYLGTKIEGHQHFLTERQRYNNFSDRGPGLGGGNNDDVRSNIHLGDLRDPLSGYNTSAPPAHTQLVVPSTNTGAGAGSTTHSGQGRGENEAGEKRSDHAHSSLTFPGSP</sequence>
<organism evidence="3 4">
    <name type="scientific">Aplysia californica</name>
    <name type="common">California sea hare</name>
    <dbReference type="NCBI Taxonomy" id="6500"/>
    <lineage>
        <taxon>Eukaryota</taxon>
        <taxon>Metazoa</taxon>
        <taxon>Spiralia</taxon>
        <taxon>Lophotrochozoa</taxon>
        <taxon>Mollusca</taxon>
        <taxon>Gastropoda</taxon>
        <taxon>Heterobranchia</taxon>
        <taxon>Euthyneura</taxon>
        <taxon>Tectipleura</taxon>
        <taxon>Aplysiida</taxon>
        <taxon>Aplysioidea</taxon>
        <taxon>Aplysiidae</taxon>
        <taxon>Aplysia</taxon>
    </lineage>
</organism>
<keyword evidence="2" id="KW-1133">Transmembrane helix</keyword>
<name>A0ABM1VZW7_APLCA</name>
<dbReference type="GeneID" id="118478453"/>
<feature type="compositionally biased region" description="Low complexity" evidence="1">
    <location>
        <begin position="141"/>
        <end position="155"/>
    </location>
</feature>
<gene>
    <name evidence="4" type="primary">LOC118478453</name>
</gene>